<evidence type="ECO:0000313" key="5">
    <source>
        <dbReference type="EMBL" id="NOV47028.1"/>
    </source>
</evidence>
<dbReference type="EMBL" id="GIIL01003302">
    <property type="protein sequence ID" value="NOV47028.1"/>
    <property type="molecule type" value="Transcribed_RNA"/>
</dbReference>
<dbReference type="Pfam" id="PF02391">
    <property type="entry name" value="MoaE"/>
    <property type="match status" value="1"/>
</dbReference>
<proteinExistence type="inferred from homology"/>
<evidence type="ECO:0000256" key="4">
    <source>
        <dbReference type="HAMAP-Rule" id="MF_03052"/>
    </source>
</evidence>
<dbReference type="GO" id="GO:1990140">
    <property type="term" value="C:molybdopterin synthase complex"/>
    <property type="evidence" value="ECO:0007669"/>
    <property type="project" value="UniProtKB-UniRule"/>
</dbReference>
<feature type="binding site" evidence="4">
    <location>
        <position position="117"/>
    </location>
    <ligand>
        <name>substrate</name>
    </ligand>
</feature>
<comment type="subcellular location">
    <subcellularLocation>
        <location evidence="4">Cytoplasm</location>
    </subcellularLocation>
</comment>
<dbReference type="GO" id="GO:0030366">
    <property type="term" value="F:molybdopterin synthase activity"/>
    <property type="evidence" value="ECO:0007669"/>
    <property type="project" value="UniProtKB-UniRule"/>
</dbReference>
<dbReference type="HAMAP" id="MF_03052">
    <property type="entry name" value="MOC2B"/>
    <property type="match status" value="1"/>
</dbReference>
<dbReference type="EC" id="2.8.1.12" evidence="4"/>
<reference evidence="5" key="1">
    <citation type="submission" date="2020-03" db="EMBL/GenBank/DDBJ databases">
        <title>Transcriptomic Profiling of the Digestive Tract of the Rat Flea, Xenopsylla cheopis, Following Blood Feeding and Infection with Yersinia pestis.</title>
        <authorList>
            <person name="Bland D.M."/>
            <person name="Martens C.A."/>
            <person name="Virtaneva K."/>
            <person name="Kanakabandi K."/>
            <person name="Long D."/>
            <person name="Rosenke R."/>
            <person name="Saturday G.A."/>
            <person name="Hoyt F.H."/>
            <person name="Bruno D.P."/>
            <person name="Ribeiro J.M.C."/>
            <person name="Hinnebusch J."/>
        </authorList>
    </citation>
    <scope>NUCLEOTIDE SEQUENCE</scope>
</reference>
<accession>A0A6M2DPS9</accession>
<dbReference type="UniPathway" id="UPA00344"/>
<keyword evidence="3 4" id="KW-0501">Molybdenum cofactor biosynthesis</keyword>
<gene>
    <name evidence="4" type="primary">Mocs2</name>
</gene>
<dbReference type="InterPro" id="IPR028888">
    <property type="entry name" value="MOCS2B_euk"/>
</dbReference>
<organism evidence="5">
    <name type="scientific">Xenopsylla cheopis</name>
    <name type="common">Oriental rat flea</name>
    <name type="synonym">Pulex cheopis</name>
    <dbReference type="NCBI Taxonomy" id="163159"/>
    <lineage>
        <taxon>Eukaryota</taxon>
        <taxon>Metazoa</taxon>
        <taxon>Ecdysozoa</taxon>
        <taxon>Arthropoda</taxon>
        <taxon>Hexapoda</taxon>
        <taxon>Insecta</taxon>
        <taxon>Pterygota</taxon>
        <taxon>Neoptera</taxon>
        <taxon>Endopterygota</taxon>
        <taxon>Siphonaptera</taxon>
        <taxon>Pulicidae</taxon>
        <taxon>Xenopsyllinae</taxon>
        <taxon>Xenopsylla</taxon>
    </lineage>
</organism>
<sequence length="155" mass="17815">MNFIKLTYETLDVQSISEQVTHNCCGAVSMFIGTTRDNFDGKQVLKLEYEAYEPMALTAIQKICLEIREHWPDVQNIAIYHRLGPVGIREASIVVALSSPHRSEAIEATKFAMDKIKAVVPIWKKEFYVEDDVPEWKENTECKWRTGESNILSDY</sequence>
<dbReference type="CDD" id="cd00756">
    <property type="entry name" value="MoaE"/>
    <property type="match status" value="1"/>
</dbReference>
<evidence type="ECO:0000256" key="1">
    <source>
        <dbReference type="ARBA" id="ARBA00022490"/>
    </source>
</evidence>
<dbReference type="GO" id="GO:0006777">
    <property type="term" value="P:Mo-molybdopterin cofactor biosynthetic process"/>
    <property type="evidence" value="ECO:0007669"/>
    <property type="project" value="UniProtKB-UniRule"/>
</dbReference>
<feature type="binding site" evidence="4">
    <location>
        <begin position="101"/>
        <end position="102"/>
    </location>
    <ligand>
        <name>substrate</name>
    </ligand>
</feature>
<evidence type="ECO:0000256" key="3">
    <source>
        <dbReference type="ARBA" id="ARBA00023150"/>
    </source>
</evidence>
<keyword evidence="2 4" id="KW-0808">Transferase</keyword>
<protein>
    <recommendedName>
        <fullName evidence="4">Molybdopterin synthase catalytic subunit</fullName>
        <ecNumber evidence="4">2.8.1.12</ecNumber>
    </recommendedName>
    <alternativeName>
        <fullName evidence="4">Molybdenum cofactor synthesis protein 2 large subunit</fullName>
    </alternativeName>
    <alternativeName>
        <fullName evidence="4">Molybdenum cofactor synthesis protein 2B</fullName>
        <shortName evidence="4">MOCS2B</shortName>
    </alternativeName>
</protein>
<comment type="subunit">
    <text evidence="4">Heterotetramer; composed of 2 small (MOCS2A) and 2 large (MOCS2B) subunits.</text>
</comment>
<dbReference type="InterPro" id="IPR003448">
    <property type="entry name" value="Mopterin_biosynth_MoaE"/>
</dbReference>
<dbReference type="PANTHER" id="PTHR23404">
    <property type="entry name" value="MOLYBDOPTERIN SYNTHASE RELATED"/>
    <property type="match status" value="1"/>
</dbReference>
<keyword evidence="1 4" id="KW-0963">Cytoplasm</keyword>
<comment type="catalytic activity">
    <reaction evidence="4">
        <text>2 [molybdopterin-synthase sulfur-carrier protein]-C-terminal-Gly-aminoethanethioate + cyclic pyranopterin phosphate + H2O = molybdopterin + 2 [molybdopterin-synthase sulfur-carrier protein]-C-terminal Gly-Gly + 2 H(+)</text>
        <dbReference type="Rhea" id="RHEA:26333"/>
        <dbReference type="Rhea" id="RHEA-COMP:12202"/>
        <dbReference type="Rhea" id="RHEA-COMP:19907"/>
        <dbReference type="ChEBI" id="CHEBI:15377"/>
        <dbReference type="ChEBI" id="CHEBI:15378"/>
        <dbReference type="ChEBI" id="CHEBI:58698"/>
        <dbReference type="ChEBI" id="CHEBI:59648"/>
        <dbReference type="ChEBI" id="CHEBI:90778"/>
        <dbReference type="ChEBI" id="CHEBI:232372"/>
        <dbReference type="EC" id="2.8.1.12"/>
    </reaction>
</comment>
<comment type="miscellaneous">
    <text evidence="4">This protein is produced by a bicistronic gene which also produces the large subunit (MOCS2A).</text>
</comment>
<comment type="function">
    <text evidence="4">Catalytic subunit of the molybdopterin synthase complex, a complex that catalyzes the conversion of precursor Z into molybdopterin. Acts by mediating the incorporation of 2 sulfur atoms from thiocarboxylated MOCS2A into precursor Z to generate a dithiolene group.</text>
</comment>
<evidence type="ECO:0000256" key="2">
    <source>
        <dbReference type="ARBA" id="ARBA00022679"/>
    </source>
</evidence>
<dbReference type="Gene3D" id="3.90.1170.40">
    <property type="entry name" value="Molybdopterin biosynthesis MoaE subunit"/>
    <property type="match status" value="1"/>
</dbReference>
<feature type="binding site" evidence="4">
    <location>
        <begin position="124"/>
        <end position="126"/>
    </location>
    <ligand>
        <name>substrate</name>
    </ligand>
</feature>
<name>A0A6M2DPS9_XENCH</name>
<comment type="pathway">
    <text evidence="4">Cofactor biosynthesis; molybdopterin biosynthesis.</text>
</comment>
<dbReference type="InterPro" id="IPR036563">
    <property type="entry name" value="MoaE_sf"/>
</dbReference>
<dbReference type="FunFam" id="3.90.1170.40:FF:000002">
    <property type="entry name" value="Molybdopterin synthase catalytic subunit"/>
    <property type="match status" value="1"/>
</dbReference>
<dbReference type="SUPFAM" id="SSF54690">
    <property type="entry name" value="Molybdopterin synthase subunit MoaE"/>
    <property type="match status" value="1"/>
</dbReference>
<dbReference type="AlphaFoldDB" id="A0A6M2DPS9"/>
<comment type="similarity">
    <text evidence="4">Belongs to the MoaE family. MOCS2B subfamily.</text>
</comment>